<dbReference type="Pfam" id="PF05362">
    <property type="entry name" value="Lon_C"/>
    <property type="match status" value="1"/>
</dbReference>
<dbReference type="PANTHER" id="PTHR10046">
    <property type="entry name" value="ATP DEPENDENT LON PROTEASE FAMILY MEMBER"/>
    <property type="match status" value="1"/>
</dbReference>
<keyword evidence="2" id="KW-0378">Hydrolase</keyword>
<keyword evidence="1 2" id="KW-0645">Protease</keyword>
<dbReference type="OrthoDB" id="9758568at2"/>
<comment type="similarity">
    <text evidence="2">Belongs to the peptidase S16 family.</text>
</comment>
<accession>A0A160SYZ3</accession>
<dbReference type="GO" id="GO:0005524">
    <property type="term" value="F:ATP binding"/>
    <property type="evidence" value="ECO:0007669"/>
    <property type="project" value="InterPro"/>
</dbReference>
<dbReference type="EC" id="3.4.21.53" evidence="2"/>
<evidence type="ECO:0000256" key="2">
    <source>
        <dbReference type="PROSITE-ProRule" id="PRU01122"/>
    </source>
</evidence>
<proteinExistence type="inferred from homology"/>
<dbReference type="InterPro" id="IPR020568">
    <property type="entry name" value="Ribosomal_Su5_D2-typ_SF"/>
</dbReference>
<keyword evidence="7" id="KW-1185">Reference proteome</keyword>
<dbReference type="Pfam" id="PF13654">
    <property type="entry name" value="AAA_32"/>
    <property type="match status" value="1"/>
</dbReference>
<dbReference type="InterPro" id="IPR041699">
    <property type="entry name" value="AAA_32"/>
</dbReference>
<evidence type="ECO:0000259" key="5">
    <source>
        <dbReference type="PROSITE" id="PS51786"/>
    </source>
</evidence>
<dbReference type="GO" id="GO:0030163">
    <property type="term" value="P:protein catabolic process"/>
    <property type="evidence" value="ECO:0007669"/>
    <property type="project" value="InterPro"/>
</dbReference>
<comment type="catalytic activity">
    <reaction evidence="2">
        <text>Hydrolysis of proteins in presence of ATP.</text>
        <dbReference type="EC" id="3.4.21.53"/>
    </reaction>
</comment>
<dbReference type="Pfam" id="PF20436">
    <property type="entry name" value="LonB_AAA-LID"/>
    <property type="match status" value="1"/>
</dbReference>
<dbReference type="GO" id="GO:0006508">
    <property type="term" value="P:proteolysis"/>
    <property type="evidence" value="ECO:0007669"/>
    <property type="project" value="UniProtKB-KW"/>
</dbReference>
<evidence type="ECO:0000313" key="6">
    <source>
        <dbReference type="EMBL" id="CUS02324.2"/>
    </source>
</evidence>
<dbReference type="KEGG" id="pbf:CFX0092_A0443"/>
<dbReference type="Pfam" id="PF20437">
    <property type="entry name" value="LonC_helical"/>
    <property type="match status" value="1"/>
</dbReference>
<feature type="active site" evidence="2">
    <location>
        <position position="703"/>
    </location>
</feature>
<dbReference type="RefSeq" id="WP_095041950.1">
    <property type="nucleotide sequence ID" value="NZ_LN890655.1"/>
</dbReference>
<dbReference type="AlphaFoldDB" id="A0A160SYZ3"/>
<dbReference type="InterPro" id="IPR014721">
    <property type="entry name" value="Ribsml_uS5_D2-typ_fold_subgr"/>
</dbReference>
<keyword evidence="3" id="KW-0175">Coiled coil</keyword>
<dbReference type="InterPro" id="IPR046844">
    <property type="entry name" value="Lon-like_helical"/>
</dbReference>
<dbReference type="SUPFAM" id="SSF54211">
    <property type="entry name" value="Ribosomal protein S5 domain 2-like"/>
    <property type="match status" value="1"/>
</dbReference>
<name>A0A160SYZ3_9CHLR</name>
<dbReference type="PROSITE" id="PS51786">
    <property type="entry name" value="LON_PROTEOLYTIC"/>
    <property type="match status" value="1"/>
</dbReference>
<evidence type="ECO:0000256" key="3">
    <source>
        <dbReference type="SAM" id="Coils"/>
    </source>
</evidence>
<protein>
    <recommendedName>
        <fullName evidence="2">endopeptidase La</fullName>
        <ecNumber evidence="2">3.4.21.53</ecNumber>
    </recommendedName>
</protein>
<feature type="domain" description="Lon proteolytic" evidence="5">
    <location>
        <begin position="570"/>
        <end position="765"/>
    </location>
</feature>
<evidence type="ECO:0000256" key="1">
    <source>
        <dbReference type="ARBA" id="ARBA00022670"/>
    </source>
</evidence>
<dbReference type="Gene3D" id="3.40.50.300">
    <property type="entry name" value="P-loop containing nucleotide triphosphate hydrolases"/>
    <property type="match status" value="2"/>
</dbReference>
<dbReference type="InterPro" id="IPR008269">
    <property type="entry name" value="Lon_proteolytic"/>
</dbReference>
<dbReference type="PRINTS" id="PR00830">
    <property type="entry name" value="ENDOLAPTASE"/>
</dbReference>
<dbReference type="GO" id="GO:0004176">
    <property type="term" value="F:ATP-dependent peptidase activity"/>
    <property type="evidence" value="ECO:0007669"/>
    <property type="project" value="UniProtKB-UniRule"/>
</dbReference>
<reference evidence="6" key="1">
    <citation type="submission" date="2016-01" db="EMBL/GenBank/DDBJ databases">
        <authorList>
            <person name="Mcilroy J.S."/>
            <person name="Karst M S."/>
            <person name="Albertsen M."/>
        </authorList>
    </citation>
    <scope>NUCLEOTIDE SEQUENCE</scope>
    <source>
        <strain evidence="6">Cfx-K</strain>
    </source>
</reference>
<feature type="active site" evidence="2">
    <location>
        <position position="660"/>
    </location>
</feature>
<organism evidence="6 7">
    <name type="scientific">Candidatus Promineifilum breve</name>
    <dbReference type="NCBI Taxonomy" id="1806508"/>
    <lineage>
        <taxon>Bacteria</taxon>
        <taxon>Bacillati</taxon>
        <taxon>Chloroflexota</taxon>
        <taxon>Ardenticatenia</taxon>
        <taxon>Candidatus Promineifilales</taxon>
        <taxon>Candidatus Promineifilaceae</taxon>
        <taxon>Candidatus Promineifilum</taxon>
    </lineage>
</organism>
<dbReference type="EMBL" id="LN890655">
    <property type="protein sequence ID" value="CUS02324.2"/>
    <property type="molecule type" value="Genomic_DNA"/>
</dbReference>
<gene>
    <name evidence="6" type="ORF">CFX0092_A0443</name>
</gene>
<dbReference type="SUPFAM" id="SSF52540">
    <property type="entry name" value="P-loop containing nucleoside triphosphate hydrolases"/>
    <property type="match status" value="1"/>
</dbReference>
<dbReference type="InterPro" id="IPR027065">
    <property type="entry name" value="Lon_Prtase"/>
</dbReference>
<dbReference type="Proteomes" id="UP000215027">
    <property type="component" value="Chromosome I"/>
</dbReference>
<feature type="region of interest" description="Disordered" evidence="4">
    <location>
        <begin position="800"/>
        <end position="824"/>
    </location>
</feature>
<dbReference type="InterPro" id="IPR046843">
    <property type="entry name" value="LonB_AAA-LID"/>
</dbReference>
<dbReference type="Gene3D" id="3.30.230.10">
    <property type="match status" value="1"/>
</dbReference>
<keyword evidence="2" id="KW-0720">Serine protease</keyword>
<dbReference type="GO" id="GO:0004252">
    <property type="term" value="F:serine-type endopeptidase activity"/>
    <property type="evidence" value="ECO:0007669"/>
    <property type="project" value="UniProtKB-UniRule"/>
</dbReference>
<dbReference type="InterPro" id="IPR027417">
    <property type="entry name" value="P-loop_NTPase"/>
</dbReference>
<evidence type="ECO:0000256" key="4">
    <source>
        <dbReference type="SAM" id="MobiDB-lite"/>
    </source>
</evidence>
<evidence type="ECO:0000313" key="7">
    <source>
        <dbReference type="Proteomes" id="UP000215027"/>
    </source>
</evidence>
<sequence>MNPPQPLAPDQLYHVCDASLLPFETTSELADGLEIIGQARAVDAIRFGIGIDHHGYNLFALGPNGIGRQTIVNRFLSQRAAGEPTPDDWCYVYNFEQPHKPRAHRLPPGRAVVFRDDMKQLSGELLTVLPATFAGEEYQLQKRGLEEELRGLHTEALETLRAEAQTHSIALIQTPGGFAFAPLKEDGEVISPDEFMRLDQEAQKKIEAEVGELQESLQRIMQQIPNLHRDMQKRLRELNERVVEFTIAPLLEELRQKYTDLPGISQHLDDVQKDIVENYEAFVQEDESNGRQLIGAIMGMTAERKPSVSRYEVNVVIDNSQTQGAPVIFLDQPRYQNLVGMVEHVAQMGALVTDFTLIKRGALHEANGGYLLIDALKLLSEPYAWEGLKRALRKSEIAIESIGQAYSLISTISLEPEPIPLDVKVVLIGERLLYYLLSGHDLEFNELFKVSADFEDVIERGPDSALAYARLIAEVSRAEKLRPFDRPAVARVVEHGSRLAEDARKLSTHMQSITDLLREANYWAAEAGREIVQREDVQKVLDTHAYHAGRVPERIQESILRGQVLIDTAGAVVGQVNGLSVNMVGNHAFGRPTRITARARLGGGEVIDIEREVDMGGPIHSKGVLILSGFLGQRYAAEQPLSLMATLVFEQSYGGIEGDSASSAELYALLSALSGAPIKQSLGVTGSVDQRGQVQTIGGVNEKIEGFFDVCRARGLTGDQGVLIPAANVENLMLRHDVVEAARAGQFHIYPIATVDEGIALLTGIAAGEVGEDGAYPADSINGRVMARLAVFADKQRAFNETGRGSPADGATKDEGVGDDGSAA</sequence>
<dbReference type="Gene3D" id="1.10.8.60">
    <property type="match status" value="1"/>
</dbReference>
<feature type="coiled-coil region" evidence="3">
    <location>
        <begin position="203"/>
        <end position="248"/>
    </location>
</feature>